<evidence type="ECO:0000256" key="5">
    <source>
        <dbReference type="SAM" id="MobiDB-lite"/>
    </source>
</evidence>
<comment type="caution">
    <text evidence="7">The sequence shown here is derived from an EMBL/GenBank/DDBJ whole genome shotgun (WGS) entry which is preliminary data.</text>
</comment>
<dbReference type="PANTHER" id="PTHR44329">
    <property type="entry name" value="SERINE/THREONINE-PROTEIN KINASE TNNI3K-RELATED"/>
    <property type="match status" value="1"/>
</dbReference>
<name>A0A9P7RVU1_9AGAR</name>
<evidence type="ECO:0000256" key="3">
    <source>
        <dbReference type="ARBA" id="ARBA00022777"/>
    </source>
</evidence>
<dbReference type="AlphaFoldDB" id="A0A9P7RVU1"/>
<dbReference type="RefSeq" id="XP_043007070.1">
    <property type="nucleotide sequence ID" value="XM_043154615.1"/>
</dbReference>
<dbReference type="GO" id="GO:0004674">
    <property type="term" value="F:protein serine/threonine kinase activity"/>
    <property type="evidence" value="ECO:0007669"/>
    <property type="project" value="TreeGrafter"/>
</dbReference>
<dbReference type="InterPro" id="IPR051681">
    <property type="entry name" value="Ser/Thr_Kinases-Pseudokinases"/>
</dbReference>
<dbReference type="InterPro" id="IPR011009">
    <property type="entry name" value="Kinase-like_dom_sf"/>
</dbReference>
<dbReference type="SUPFAM" id="SSF56112">
    <property type="entry name" value="Protein kinase-like (PK-like)"/>
    <property type="match status" value="1"/>
</dbReference>
<evidence type="ECO:0000256" key="1">
    <source>
        <dbReference type="ARBA" id="ARBA00022679"/>
    </source>
</evidence>
<dbReference type="PANTHER" id="PTHR44329:SF288">
    <property type="entry name" value="MITOGEN-ACTIVATED PROTEIN KINASE KINASE KINASE 20"/>
    <property type="match status" value="1"/>
</dbReference>
<keyword evidence="2" id="KW-0547">Nucleotide-binding</keyword>
<dbReference type="InterPro" id="IPR000719">
    <property type="entry name" value="Prot_kinase_dom"/>
</dbReference>
<evidence type="ECO:0000256" key="2">
    <source>
        <dbReference type="ARBA" id="ARBA00022741"/>
    </source>
</evidence>
<evidence type="ECO:0000259" key="6">
    <source>
        <dbReference type="PROSITE" id="PS50011"/>
    </source>
</evidence>
<keyword evidence="3" id="KW-0418">Kinase</keyword>
<gene>
    <name evidence="7" type="ORF">E1B28_009703</name>
</gene>
<dbReference type="Gene3D" id="1.10.510.10">
    <property type="entry name" value="Transferase(Phosphotransferase) domain 1"/>
    <property type="match status" value="1"/>
</dbReference>
<dbReference type="Pfam" id="PF00069">
    <property type="entry name" value="Pkinase"/>
    <property type="match status" value="1"/>
</dbReference>
<accession>A0A9P7RVU1</accession>
<keyword evidence="8" id="KW-1185">Reference proteome</keyword>
<dbReference type="EMBL" id="CM032186">
    <property type="protein sequence ID" value="KAG7090600.1"/>
    <property type="molecule type" value="Genomic_DNA"/>
</dbReference>
<dbReference type="GeneID" id="66078779"/>
<dbReference type="OrthoDB" id="3128601at2759"/>
<sequence>MKHGKVYRVRTVSEELASLTIGLGNSTTFKSGFPKLIEELNDLPREEELKPGSDEEANMGVRKMRVPSSELLEKMKAIAISEDVWTNNWITFALTDVEILKRAHSGNYGSVYKKHMEFVTCPEGNVIEVVKELVPPQILHLLATMAVSSSQYEYWPSEDLCRELVTVICNSLKDFRLCPRQTLSGLKIVFKTTSEKHGIRHFAYGPISDLYVTGGPDVHPLVLWGEIDSNCQGRDFTKALVSVHAYARFLIQRNILKNPTRFLVLYVSYDVSRDGFVSKFTIFDVVRKTQQSELELKRCSLSTETSEFDGAVEFLKVCAGLLMAMCGVVEDSKSYIHRTVKAFQNINKMLKPLRTKTGQSKRKDSDSDDDGENDDDGNDDGGNNDGGGDHGENDDGGQGSGGQGLSKKRRGSGPDRPQGGSKRPRRGGGGGGSASNKGQRVTKEGQKRKILCTKYRSSSRGYSDAEEEPHEFEWESESSSCLETLSLVGTTIQLLQPISEALDDIRDCLEKPGEVVFVKDCDRGQLLAVAKLTNIQEVRILRDLQVYSGVARIIAEKKVKRGLHLLVTQYAGQDLELYCWTGAGPHAMEVVVALLNTMHNIHNAGIVHLDIKPANIAVPVNATKGVPAATILDFGISCRATEVLHESIGTEGWMAPEMEKTKGIEKINLKLADVWAVGKVLLFMASRCSFDEEQRTLVVMLGKRMSVTDPDCRPSLTEVLCQVPSVSGQ</sequence>
<evidence type="ECO:0000313" key="7">
    <source>
        <dbReference type="EMBL" id="KAG7090600.1"/>
    </source>
</evidence>
<evidence type="ECO:0000313" key="8">
    <source>
        <dbReference type="Proteomes" id="UP001049176"/>
    </source>
</evidence>
<reference evidence="7" key="1">
    <citation type="journal article" date="2021" name="Genome Biol. Evol.">
        <title>The assembled and annotated genome of the fairy-ring fungus Marasmius oreades.</title>
        <authorList>
            <person name="Hiltunen M."/>
            <person name="Ament-Velasquez S.L."/>
            <person name="Johannesson H."/>
        </authorList>
    </citation>
    <scope>NUCLEOTIDE SEQUENCE</scope>
    <source>
        <strain evidence="7">03SP1</strain>
    </source>
</reference>
<dbReference type="GO" id="GO:0005524">
    <property type="term" value="F:ATP binding"/>
    <property type="evidence" value="ECO:0007669"/>
    <property type="project" value="UniProtKB-KW"/>
</dbReference>
<feature type="domain" description="Protein kinase" evidence="6">
    <location>
        <begin position="421"/>
        <end position="729"/>
    </location>
</feature>
<proteinExistence type="predicted"/>
<dbReference type="KEGG" id="more:E1B28_009703"/>
<protein>
    <recommendedName>
        <fullName evidence="6">Protein kinase domain-containing protein</fullName>
    </recommendedName>
</protein>
<feature type="compositionally biased region" description="Acidic residues" evidence="5">
    <location>
        <begin position="366"/>
        <end position="379"/>
    </location>
</feature>
<dbReference type="PROSITE" id="PS50011">
    <property type="entry name" value="PROTEIN_KINASE_DOM"/>
    <property type="match status" value="1"/>
</dbReference>
<keyword evidence="4" id="KW-0067">ATP-binding</keyword>
<evidence type="ECO:0000256" key="4">
    <source>
        <dbReference type="ARBA" id="ARBA00022840"/>
    </source>
</evidence>
<dbReference type="SMART" id="SM00220">
    <property type="entry name" value="S_TKc"/>
    <property type="match status" value="1"/>
</dbReference>
<feature type="region of interest" description="Disordered" evidence="5">
    <location>
        <begin position="351"/>
        <end position="450"/>
    </location>
</feature>
<organism evidence="7 8">
    <name type="scientific">Marasmius oreades</name>
    <name type="common">fairy-ring Marasmius</name>
    <dbReference type="NCBI Taxonomy" id="181124"/>
    <lineage>
        <taxon>Eukaryota</taxon>
        <taxon>Fungi</taxon>
        <taxon>Dikarya</taxon>
        <taxon>Basidiomycota</taxon>
        <taxon>Agaricomycotina</taxon>
        <taxon>Agaricomycetes</taxon>
        <taxon>Agaricomycetidae</taxon>
        <taxon>Agaricales</taxon>
        <taxon>Marasmiineae</taxon>
        <taxon>Marasmiaceae</taxon>
        <taxon>Marasmius</taxon>
    </lineage>
</organism>
<keyword evidence="1" id="KW-0808">Transferase</keyword>
<dbReference type="Proteomes" id="UP001049176">
    <property type="component" value="Chromosome 6"/>
</dbReference>